<comment type="caution">
    <text evidence="2">The sequence shown here is derived from an EMBL/GenBank/DDBJ whole genome shotgun (WGS) entry which is preliminary data.</text>
</comment>
<name>A0ABQ8NAR1_PYRGI</name>
<proteinExistence type="predicted"/>
<feature type="region of interest" description="Disordered" evidence="1">
    <location>
        <begin position="238"/>
        <end position="299"/>
    </location>
</feature>
<keyword evidence="3" id="KW-1185">Reference proteome</keyword>
<gene>
    <name evidence="2" type="ORF">MCOR33_009670</name>
</gene>
<dbReference type="Proteomes" id="UP001059893">
    <property type="component" value="Unassembled WGS sequence"/>
</dbReference>
<evidence type="ECO:0000313" key="2">
    <source>
        <dbReference type="EMBL" id="KAI6292690.1"/>
    </source>
</evidence>
<protein>
    <submittedName>
        <fullName evidence="2">Uncharacterized protein</fullName>
    </submittedName>
</protein>
<organism evidence="2 3">
    <name type="scientific">Pyricularia grisea</name>
    <name type="common">Crabgrass-specific blast fungus</name>
    <name type="synonym">Magnaporthe grisea</name>
    <dbReference type="NCBI Taxonomy" id="148305"/>
    <lineage>
        <taxon>Eukaryota</taxon>
        <taxon>Fungi</taxon>
        <taxon>Dikarya</taxon>
        <taxon>Ascomycota</taxon>
        <taxon>Pezizomycotina</taxon>
        <taxon>Sordariomycetes</taxon>
        <taxon>Sordariomycetidae</taxon>
        <taxon>Magnaporthales</taxon>
        <taxon>Pyriculariaceae</taxon>
        <taxon>Pyricularia</taxon>
    </lineage>
</organism>
<evidence type="ECO:0000256" key="1">
    <source>
        <dbReference type="SAM" id="MobiDB-lite"/>
    </source>
</evidence>
<sequence>MDDAAAQAYLSQAAKVAQDRLMSHPRAQFESHLLDEAQAMLQAVVEGLCSVEVDVSILDAARSVVKHRWQAAGLWPWDPLLRSPPADGTEWARPRARNSAPCAAGAPMALLALEMGVRRWRRGLRGGREALGSLDEALPANINDVVYGEVVNEWRRRGIWDQTWVCLPGQLWKHQRPLEDVLFEQLGDPPAGVGADQVVALRFEVPDGLDLFVNQPAAVRADGEWYDPPPAYEQYEQRDVQAVSPVTTAPQHPSSRRRESRDNMRLESRAAVAHRRRQRRRPRARSPSPHPYLGRERDF</sequence>
<feature type="compositionally biased region" description="Basic and acidic residues" evidence="1">
    <location>
        <begin position="256"/>
        <end position="268"/>
    </location>
</feature>
<evidence type="ECO:0000313" key="3">
    <source>
        <dbReference type="Proteomes" id="UP001059893"/>
    </source>
</evidence>
<feature type="compositionally biased region" description="Polar residues" evidence="1">
    <location>
        <begin position="244"/>
        <end position="253"/>
    </location>
</feature>
<accession>A0ABQ8NAR1</accession>
<feature type="compositionally biased region" description="Basic residues" evidence="1">
    <location>
        <begin position="272"/>
        <end position="284"/>
    </location>
</feature>
<dbReference type="EMBL" id="JABSND010000278">
    <property type="protein sequence ID" value="KAI6292690.1"/>
    <property type="molecule type" value="Genomic_DNA"/>
</dbReference>
<reference evidence="2" key="1">
    <citation type="submission" date="2021-01" db="EMBL/GenBank/DDBJ databases">
        <title>Deciphering the adaptive evolutionary patterns associated with biogeogrpahic diversity in the finger millet blast pathogen Magnaporthe oryzae in Eastern Africa.</title>
        <authorList>
            <person name="Onyema G."/>
            <person name="Shittu T.A."/>
            <person name="Dodsworth S."/>
            <person name="Devilliers S."/>
            <person name="Muthumeenakshi S."/>
            <person name="Sreenivasaprasad S."/>
        </authorList>
    </citation>
    <scope>NUCLEOTIDE SEQUENCE</scope>
    <source>
        <strain evidence="2">D15/s37</strain>
    </source>
</reference>